<keyword evidence="3" id="KW-0410">Iron transport</keyword>
<name>M5FZJ7_DACPD</name>
<dbReference type="GO" id="GO:0015093">
    <property type="term" value="F:ferrous iron transmembrane transporter activity"/>
    <property type="evidence" value="ECO:0007669"/>
    <property type="project" value="TreeGrafter"/>
</dbReference>
<evidence type="ECO:0000256" key="3">
    <source>
        <dbReference type="ARBA" id="ARBA00022496"/>
    </source>
</evidence>
<feature type="compositionally biased region" description="Polar residues" evidence="7">
    <location>
        <begin position="47"/>
        <end position="58"/>
    </location>
</feature>
<evidence type="ECO:0000256" key="2">
    <source>
        <dbReference type="ARBA" id="ARBA00008333"/>
    </source>
</evidence>
<keyword evidence="6 8" id="KW-0472">Membrane</keyword>
<dbReference type="STRING" id="1858805.M5FZJ7"/>
<evidence type="ECO:0000256" key="6">
    <source>
        <dbReference type="ARBA" id="ARBA00023136"/>
    </source>
</evidence>
<dbReference type="RefSeq" id="XP_040628202.1">
    <property type="nucleotide sequence ID" value="XM_040772825.1"/>
</dbReference>
<dbReference type="EMBL" id="JH795864">
    <property type="protein sequence ID" value="EJU01305.1"/>
    <property type="molecule type" value="Genomic_DNA"/>
</dbReference>
<evidence type="ECO:0000256" key="4">
    <source>
        <dbReference type="ARBA" id="ARBA00022692"/>
    </source>
</evidence>
<comment type="subcellular location">
    <subcellularLocation>
        <location evidence="1">Membrane</location>
        <topology evidence="1">Multi-pass membrane protein</topology>
    </subcellularLocation>
</comment>
<evidence type="ECO:0000256" key="7">
    <source>
        <dbReference type="SAM" id="MobiDB-lite"/>
    </source>
</evidence>
<feature type="transmembrane region" description="Helical" evidence="8">
    <location>
        <begin position="93"/>
        <end position="117"/>
    </location>
</feature>
<dbReference type="Proteomes" id="UP000030653">
    <property type="component" value="Unassembled WGS sequence"/>
</dbReference>
<dbReference type="HOGENOM" id="CLU_046738_1_1_1"/>
<evidence type="ECO:0000256" key="8">
    <source>
        <dbReference type="SAM" id="Phobius"/>
    </source>
</evidence>
<feature type="transmembrane region" description="Helical" evidence="8">
    <location>
        <begin position="129"/>
        <end position="150"/>
    </location>
</feature>
<feature type="transmembrane region" description="Helical" evidence="8">
    <location>
        <begin position="6"/>
        <end position="33"/>
    </location>
</feature>
<reference evidence="9 10" key="1">
    <citation type="journal article" date="2012" name="Science">
        <title>The Paleozoic origin of enzymatic lignin decomposition reconstructed from 31 fungal genomes.</title>
        <authorList>
            <person name="Floudas D."/>
            <person name="Binder M."/>
            <person name="Riley R."/>
            <person name="Barry K."/>
            <person name="Blanchette R.A."/>
            <person name="Henrissat B."/>
            <person name="Martinez A.T."/>
            <person name="Otillar R."/>
            <person name="Spatafora J.W."/>
            <person name="Yadav J.S."/>
            <person name="Aerts A."/>
            <person name="Benoit I."/>
            <person name="Boyd A."/>
            <person name="Carlson A."/>
            <person name="Copeland A."/>
            <person name="Coutinho P.M."/>
            <person name="de Vries R.P."/>
            <person name="Ferreira P."/>
            <person name="Findley K."/>
            <person name="Foster B."/>
            <person name="Gaskell J."/>
            <person name="Glotzer D."/>
            <person name="Gorecki P."/>
            <person name="Heitman J."/>
            <person name="Hesse C."/>
            <person name="Hori C."/>
            <person name="Igarashi K."/>
            <person name="Jurgens J.A."/>
            <person name="Kallen N."/>
            <person name="Kersten P."/>
            <person name="Kohler A."/>
            <person name="Kuees U."/>
            <person name="Kumar T.K.A."/>
            <person name="Kuo A."/>
            <person name="LaButti K."/>
            <person name="Larrondo L.F."/>
            <person name="Lindquist E."/>
            <person name="Ling A."/>
            <person name="Lombard V."/>
            <person name="Lucas S."/>
            <person name="Lundell T."/>
            <person name="Martin R."/>
            <person name="McLaughlin D.J."/>
            <person name="Morgenstern I."/>
            <person name="Morin E."/>
            <person name="Murat C."/>
            <person name="Nagy L.G."/>
            <person name="Nolan M."/>
            <person name="Ohm R.A."/>
            <person name="Patyshakuliyeva A."/>
            <person name="Rokas A."/>
            <person name="Ruiz-Duenas F.J."/>
            <person name="Sabat G."/>
            <person name="Salamov A."/>
            <person name="Samejima M."/>
            <person name="Schmutz J."/>
            <person name="Slot J.C."/>
            <person name="St John F."/>
            <person name="Stenlid J."/>
            <person name="Sun H."/>
            <person name="Sun S."/>
            <person name="Syed K."/>
            <person name="Tsang A."/>
            <person name="Wiebenga A."/>
            <person name="Young D."/>
            <person name="Pisabarro A."/>
            <person name="Eastwood D.C."/>
            <person name="Martin F."/>
            <person name="Cullen D."/>
            <person name="Grigoriev I.V."/>
            <person name="Hibbett D.S."/>
        </authorList>
    </citation>
    <scope>NUCLEOTIDE SEQUENCE [LARGE SCALE GENOMIC DNA]</scope>
    <source>
        <strain evidence="9 10">DJM-731 SS1</strain>
    </source>
</reference>
<protein>
    <submittedName>
        <fullName evidence="9">Ftr1 protein</fullName>
    </submittedName>
</protein>
<evidence type="ECO:0000313" key="10">
    <source>
        <dbReference type="Proteomes" id="UP000030653"/>
    </source>
</evidence>
<organism evidence="9 10">
    <name type="scientific">Dacryopinax primogenitus (strain DJM 731)</name>
    <name type="common">Brown rot fungus</name>
    <dbReference type="NCBI Taxonomy" id="1858805"/>
    <lineage>
        <taxon>Eukaryota</taxon>
        <taxon>Fungi</taxon>
        <taxon>Dikarya</taxon>
        <taxon>Basidiomycota</taxon>
        <taxon>Agaricomycotina</taxon>
        <taxon>Dacrymycetes</taxon>
        <taxon>Dacrymycetales</taxon>
        <taxon>Dacrymycetaceae</taxon>
        <taxon>Dacryopinax</taxon>
    </lineage>
</organism>
<evidence type="ECO:0000313" key="9">
    <source>
        <dbReference type="EMBL" id="EJU01305.1"/>
    </source>
</evidence>
<dbReference type="PANTHER" id="PTHR31632:SF2">
    <property type="entry name" value="PLASMA MEMBRANE IRON PERMEASE"/>
    <property type="match status" value="1"/>
</dbReference>
<dbReference type="GeneID" id="63687887"/>
<feature type="transmembrane region" description="Helical" evidence="8">
    <location>
        <begin position="181"/>
        <end position="207"/>
    </location>
</feature>
<dbReference type="GO" id="GO:0033573">
    <property type="term" value="C:high-affinity iron permease complex"/>
    <property type="evidence" value="ECO:0007669"/>
    <property type="project" value="InterPro"/>
</dbReference>
<keyword evidence="3" id="KW-0813">Transport</keyword>
<dbReference type="OMA" id="SVWHLDC"/>
<evidence type="ECO:0000256" key="5">
    <source>
        <dbReference type="ARBA" id="ARBA00022989"/>
    </source>
</evidence>
<dbReference type="AlphaFoldDB" id="M5FZJ7"/>
<accession>M5FZJ7</accession>
<gene>
    <name evidence="9" type="ORF">DACRYDRAFT_22487</name>
</gene>
<keyword evidence="5 8" id="KW-1133">Transmembrane helix</keyword>
<keyword evidence="10" id="KW-1185">Reference proteome</keyword>
<feature type="transmembrane region" description="Helical" evidence="8">
    <location>
        <begin position="213"/>
        <end position="233"/>
    </location>
</feature>
<dbReference type="OrthoDB" id="4364at2759"/>
<keyword evidence="3" id="KW-0406">Ion transport</keyword>
<feature type="region of interest" description="Disordered" evidence="7">
    <location>
        <begin position="373"/>
        <end position="395"/>
    </location>
</feature>
<dbReference type="PANTHER" id="PTHR31632">
    <property type="entry name" value="IRON TRANSPORTER FTH1"/>
    <property type="match status" value="1"/>
</dbReference>
<comment type="similarity">
    <text evidence="2">Belongs to the oxidase-dependent Fe transporter (OFeT) (TC 9.A.10.1) family.</text>
</comment>
<dbReference type="Pfam" id="PF03239">
    <property type="entry name" value="FTR1"/>
    <property type="match status" value="1"/>
</dbReference>
<feature type="region of interest" description="Disordered" evidence="7">
    <location>
        <begin position="47"/>
        <end position="76"/>
    </location>
</feature>
<feature type="transmembrane region" description="Helical" evidence="8">
    <location>
        <begin position="240"/>
        <end position="260"/>
    </location>
</feature>
<evidence type="ECO:0000256" key="1">
    <source>
        <dbReference type="ARBA" id="ARBA00004141"/>
    </source>
</evidence>
<feature type="transmembrane region" description="Helical" evidence="8">
    <location>
        <begin position="331"/>
        <end position="348"/>
    </location>
</feature>
<keyword evidence="4 8" id="KW-0812">Transmembrane</keyword>
<proteinExistence type="inferred from homology"/>
<sequence>MGAQDVFSVPIFLIILRESIEAGIIVSILLSFVKQLILGKQKESLPVSQPTTTQTTEGNAAAVATTEGSTPQEPVEEMGMSEKQLYRKLVWQIWLGTIIGFTIALCIGAAFIAVFYTKLQDLWAQTEDAWEGAFSLLAAGLILAMGIAFLKLEGSSAKWRVHLSHAFSKGDADRSGRGGRYALLVLPMITVLREGLEAIVFVGGVSLSESAKAIPLAVVVGLACGVLVSYFIYKGGAVLAIRYFLVVSTCILFLVGAGLFSRAVGYFQTFVFNQGVGADVEELGDGPGSYDVRGNVWHLTYGNPENTQTGGGWSIFNAILGWNNTATVGSVVAYCGFWILVILILGYLKWSEGRGHLLGWKSAAYHKRQQRLREHARAENASEVEDEKASVESPA</sequence>
<dbReference type="InterPro" id="IPR004923">
    <property type="entry name" value="FTR1/Fip1/EfeU"/>
</dbReference>
<keyword evidence="3" id="KW-0408">Iron</keyword>